<evidence type="ECO:0000313" key="4">
    <source>
        <dbReference type="EMBL" id="KAG9481648.1"/>
    </source>
</evidence>
<evidence type="ECO:0000313" key="5">
    <source>
        <dbReference type="Proteomes" id="UP000770717"/>
    </source>
</evidence>
<feature type="region of interest" description="Disordered" evidence="3">
    <location>
        <begin position="234"/>
        <end position="254"/>
    </location>
</feature>
<dbReference type="InterPro" id="IPR051655">
    <property type="entry name" value="FAM161"/>
</dbReference>
<keyword evidence="5" id="KW-1185">Reference proteome</keyword>
<feature type="compositionally biased region" description="Basic and acidic residues" evidence="3">
    <location>
        <begin position="404"/>
        <end position="433"/>
    </location>
</feature>
<dbReference type="Pfam" id="PF10595">
    <property type="entry name" value="FAM161A_B"/>
    <property type="match status" value="1"/>
</dbReference>
<protein>
    <recommendedName>
        <fullName evidence="6">Protein FAM161B</fullName>
    </recommendedName>
</protein>
<evidence type="ECO:0000256" key="1">
    <source>
        <dbReference type="ARBA" id="ARBA00006663"/>
    </source>
</evidence>
<evidence type="ECO:0000256" key="3">
    <source>
        <dbReference type="SAM" id="MobiDB-lite"/>
    </source>
</evidence>
<feature type="region of interest" description="Disordered" evidence="3">
    <location>
        <begin position="316"/>
        <end position="345"/>
    </location>
</feature>
<reference evidence="4" key="1">
    <citation type="thesis" date="2020" institute="ProQuest LLC" country="789 East Eisenhower Parkway, Ann Arbor, MI, USA">
        <title>Comparative Genomics and Chromosome Evolution.</title>
        <authorList>
            <person name="Mudd A.B."/>
        </authorList>
    </citation>
    <scope>NUCLEOTIDE SEQUENCE</scope>
    <source>
        <strain evidence="4">HN-11 Male</strain>
        <tissue evidence="4">Kidney and liver</tissue>
    </source>
</reference>
<dbReference type="PANTHER" id="PTHR21501">
    <property type="entry name" value="PROTEIN FAM-161"/>
    <property type="match status" value="1"/>
</dbReference>
<keyword evidence="2" id="KW-0175">Coiled coil</keyword>
<feature type="region of interest" description="Disordered" evidence="3">
    <location>
        <begin position="402"/>
        <end position="435"/>
    </location>
</feature>
<evidence type="ECO:0000256" key="2">
    <source>
        <dbReference type="ARBA" id="ARBA00023054"/>
    </source>
</evidence>
<dbReference type="OrthoDB" id="2150121at2759"/>
<accession>A0A8J6F6K6</accession>
<gene>
    <name evidence="4" type="ORF">GDO78_010737</name>
</gene>
<dbReference type="PANTHER" id="PTHR21501:SF4">
    <property type="entry name" value="PROTEIN FAM161B"/>
    <property type="match status" value="1"/>
</dbReference>
<dbReference type="EMBL" id="WNTK01000006">
    <property type="protein sequence ID" value="KAG9481648.1"/>
    <property type="molecule type" value="Genomic_DNA"/>
</dbReference>
<dbReference type="GO" id="GO:0005856">
    <property type="term" value="C:cytoskeleton"/>
    <property type="evidence" value="ECO:0007669"/>
    <property type="project" value="UniProtKB-ARBA"/>
</dbReference>
<dbReference type="EMBL" id="WNTK01000006">
    <property type="protein sequence ID" value="KAG9481647.1"/>
    <property type="molecule type" value="Genomic_DNA"/>
</dbReference>
<name>A0A8J6F6K6_ELECQ</name>
<proteinExistence type="inferred from homology"/>
<sequence>MQNRGTGSTMDWGQEADEQIVAKDMMDKEVMEMLQGLKIRNSLVLQELNSLHKAWRGSAVDRSLQLAVPVSKPKVKASRQGPEFTVPQPFQMMLREAEKRKKIKAQDWADLQNEQSADDAECLKQFRAQPVPAHVFLPLYNEIMEQSEKQRKTQIQKRREHLLSMQKPFHLLVQARKQHAGRPASAPTEKKTSRKTCIPKSVLDPTVSDGLREAEILRKINSHLRAKDLLESSSAPVPLSRDIRSPRSRTSLKTKQRHLGFLQQSLTFEPHINQSVPDFQALYYNFQKCSLKKQRTREPTETKPFTLRTSSLRCMRHSKTDSAQVREQQETLQKTPPRKTLADLSSLSPNTLPVYITDGTKRREVAIRSSLRDKDNHNLEREKWFSEHHQKSLKMQKSLSTRAKALDPHKPLAESNKEKLKQMRQSDQRRTQEYNEELEEMKRRVDMRAYLFEQVTKGSAIRDMQRTFTQTLQQAGLTDDYVQQKGRASLELSEFDGTQHIDVESQ</sequence>
<dbReference type="GO" id="GO:0005929">
    <property type="term" value="C:cilium"/>
    <property type="evidence" value="ECO:0007669"/>
    <property type="project" value="TreeGrafter"/>
</dbReference>
<comment type="similarity">
    <text evidence="1">Belongs to the FAM161 family.</text>
</comment>
<organism evidence="4 5">
    <name type="scientific">Eleutherodactylus coqui</name>
    <name type="common">Puerto Rican coqui</name>
    <dbReference type="NCBI Taxonomy" id="57060"/>
    <lineage>
        <taxon>Eukaryota</taxon>
        <taxon>Metazoa</taxon>
        <taxon>Chordata</taxon>
        <taxon>Craniata</taxon>
        <taxon>Vertebrata</taxon>
        <taxon>Euteleostomi</taxon>
        <taxon>Amphibia</taxon>
        <taxon>Batrachia</taxon>
        <taxon>Anura</taxon>
        <taxon>Neobatrachia</taxon>
        <taxon>Hyloidea</taxon>
        <taxon>Eleutherodactylidae</taxon>
        <taxon>Eleutherodactylinae</taxon>
        <taxon>Eleutherodactylus</taxon>
        <taxon>Eleutherodactylus</taxon>
    </lineage>
</organism>
<dbReference type="GO" id="GO:0044782">
    <property type="term" value="P:cilium organization"/>
    <property type="evidence" value="ECO:0007669"/>
    <property type="project" value="TreeGrafter"/>
</dbReference>
<evidence type="ECO:0008006" key="6">
    <source>
        <dbReference type="Google" id="ProtNLM"/>
    </source>
</evidence>
<comment type="caution">
    <text evidence="4">The sequence shown here is derived from an EMBL/GenBank/DDBJ whole genome shotgun (WGS) entry which is preliminary data.</text>
</comment>
<feature type="compositionally biased region" description="Polar residues" evidence="3">
    <location>
        <begin position="321"/>
        <end position="334"/>
    </location>
</feature>
<dbReference type="Proteomes" id="UP000770717">
    <property type="component" value="Unassembled WGS sequence"/>
</dbReference>
<dbReference type="InterPro" id="IPR019579">
    <property type="entry name" value="FAM161A/B"/>
</dbReference>
<dbReference type="AlphaFoldDB" id="A0A8J6F6K6"/>